<keyword evidence="2" id="KW-1185">Reference proteome</keyword>
<accession>A0A2P6S3K3</accession>
<organism evidence="1 2">
    <name type="scientific">Rosa chinensis</name>
    <name type="common">China rose</name>
    <dbReference type="NCBI Taxonomy" id="74649"/>
    <lineage>
        <taxon>Eukaryota</taxon>
        <taxon>Viridiplantae</taxon>
        <taxon>Streptophyta</taxon>
        <taxon>Embryophyta</taxon>
        <taxon>Tracheophyta</taxon>
        <taxon>Spermatophyta</taxon>
        <taxon>Magnoliopsida</taxon>
        <taxon>eudicotyledons</taxon>
        <taxon>Gunneridae</taxon>
        <taxon>Pentapetalae</taxon>
        <taxon>rosids</taxon>
        <taxon>fabids</taxon>
        <taxon>Rosales</taxon>
        <taxon>Rosaceae</taxon>
        <taxon>Rosoideae</taxon>
        <taxon>Rosoideae incertae sedis</taxon>
        <taxon>Rosa</taxon>
    </lineage>
</organism>
<gene>
    <name evidence="1" type="ORF">RchiOBHm_Chr2g0164601</name>
</gene>
<dbReference type="AlphaFoldDB" id="A0A2P6S3K3"/>
<name>A0A2P6S3K3_ROSCH</name>
<reference evidence="1 2" key="1">
    <citation type="journal article" date="2018" name="Nat. Genet.">
        <title>The Rosa genome provides new insights in the design of modern roses.</title>
        <authorList>
            <person name="Bendahmane M."/>
        </authorList>
    </citation>
    <scope>NUCLEOTIDE SEQUENCE [LARGE SCALE GENOMIC DNA]</scope>
    <source>
        <strain evidence="2">cv. Old Blush</strain>
    </source>
</reference>
<dbReference type="EMBL" id="PDCK01000040">
    <property type="protein sequence ID" value="PRQ53264.1"/>
    <property type="molecule type" value="Genomic_DNA"/>
</dbReference>
<sequence length="92" mass="10686">MRISLPTQLKILAFQLINFLGYVWYGCSLRKSWLLLISENKWLKSKAAECLVNWLFIRAVSGRSSGKVFGKSNWLVLFICGMTELDMRDYFA</sequence>
<dbReference type="PROSITE" id="PS51257">
    <property type="entry name" value="PROKAR_LIPOPROTEIN"/>
    <property type="match status" value="1"/>
</dbReference>
<protein>
    <submittedName>
        <fullName evidence="1">Uncharacterized protein</fullName>
    </submittedName>
</protein>
<evidence type="ECO:0000313" key="2">
    <source>
        <dbReference type="Proteomes" id="UP000238479"/>
    </source>
</evidence>
<dbReference type="Gramene" id="PRQ53264">
    <property type="protein sequence ID" value="PRQ53264"/>
    <property type="gene ID" value="RchiOBHm_Chr2g0164601"/>
</dbReference>
<dbReference type="Proteomes" id="UP000238479">
    <property type="component" value="Chromosome 2"/>
</dbReference>
<evidence type="ECO:0000313" key="1">
    <source>
        <dbReference type="EMBL" id="PRQ53264.1"/>
    </source>
</evidence>
<proteinExistence type="predicted"/>
<comment type="caution">
    <text evidence="1">The sequence shown here is derived from an EMBL/GenBank/DDBJ whole genome shotgun (WGS) entry which is preliminary data.</text>
</comment>